<feature type="domain" description="THO complex subunitTHOC2 N-terminal" evidence="8">
    <location>
        <begin position="571"/>
        <end position="632"/>
    </location>
</feature>
<evidence type="ECO:0000259" key="8">
    <source>
        <dbReference type="Pfam" id="PF11732"/>
    </source>
</evidence>
<evidence type="ECO:0000313" key="10">
    <source>
        <dbReference type="EMBL" id="THD23985.1"/>
    </source>
</evidence>
<feature type="compositionally biased region" description="Low complexity" evidence="6">
    <location>
        <begin position="1158"/>
        <end position="1173"/>
    </location>
</feature>
<organism evidence="10 11">
    <name type="scientific">Fasciola hepatica</name>
    <name type="common">Liver fluke</name>
    <dbReference type="NCBI Taxonomy" id="6192"/>
    <lineage>
        <taxon>Eukaryota</taxon>
        <taxon>Metazoa</taxon>
        <taxon>Spiralia</taxon>
        <taxon>Lophotrochozoa</taxon>
        <taxon>Platyhelminthes</taxon>
        <taxon>Trematoda</taxon>
        <taxon>Digenea</taxon>
        <taxon>Plagiorchiida</taxon>
        <taxon>Echinostomata</taxon>
        <taxon>Echinostomatoidea</taxon>
        <taxon>Fasciolidae</taxon>
        <taxon>Fasciola</taxon>
    </lineage>
</organism>
<dbReference type="Pfam" id="PF16134">
    <property type="entry name" value="THOC2_N"/>
    <property type="match status" value="2"/>
</dbReference>
<feature type="domain" description="THO complex subunitTHOC2 C-terminal" evidence="7">
    <location>
        <begin position="836"/>
        <end position="1102"/>
    </location>
</feature>
<dbReference type="InterPro" id="IPR021726">
    <property type="entry name" value="THO_THOC2_N"/>
</dbReference>
<dbReference type="PANTHER" id="PTHR21597">
    <property type="entry name" value="THO2 PROTEIN"/>
    <property type="match status" value="1"/>
</dbReference>
<feature type="region of interest" description="Disordered" evidence="6">
    <location>
        <begin position="1205"/>
        <end position="1338"/>
    </location>
</feature>
<proteinExistence type="inferred from homology"/>
<feature type="compositionally biased region" description="Low complexity" evidence="6">
    <location>
        <begin position="1494"/>
        <end position="1510"/>
    </location>
</feature>
<accession>A0A4E0RBG5</accession>
<evidence type="ECO:0000259" key="7">
    <source>
        <dbReference type="Pfam" id="PF11262"/>
    </source>
</evidence>
<evidence type="ECO:0000256" key="6">
    <source>
        <dbReference type="SAM" id="MobiDB-lite"/>
    </source>
</evidence>
<dbReference type="GO" id="GO:0003729">
    <property type="term" value="F:mRNA binding"/>
    <property type="evidence" value="ECO:0007669"/>
    <property type="project" value="TreeGrafter"/>
</dbReference>
<comment type="similarity">
    <text evidence="2">Belongs to the THOC2 family.</text>
</comment>
<dbReference type="GO" id="GO:0006397">
    <property type="term" value="P:mRNA processing"/>
    <property type="evidence" value="ECO:0007669"/>
    <property type="project" value="InterPro"/>
</dbReference>
<feature type="compositionally biased region" description="Low complexity" evidence="6">
    <location>
        <begin position="1324"/>
        <end position="1338"/>
    </location>
</feature>
<sequence>MFESKFLDILWILDSAVVDVNLEAVRDRYFRLLHLCKPHVNPALLMERLSEDTLENLSLIQSKQQFQTRYVRTKTRLFFKQQKFNLLREENEGYAKLITELAQTKGPVDAVMIQVRSLIGYFDLDPNRVLDLILDAGEFRENMGTSIVKLIRLYNPDKLDLTHILGHKFHFDQDPGSVTPPSLYRIAAVLLANGLINLDVLYGHLYPPDASIHSARTRLLSAAKTYRPSAPPNLCLSNSAAMNTSLNSIIVADMATNDAPGGGARVMHSNALFSLGANQDQSLLGHGPNPWIPNNTNRNLDDAPMEEPVTTVPPNTANFDSTDEKECDTNVDALYENNQKLELCAALIRHRDWTNAQAILDRFTGYWATGYKPLNHAVCELLHYLIEPLYTKVCPLPSGLQRSRRRVFDIPARNTESGSHTDSSNLLHPVHDFAKLTRIVLPIAGYLGPNMSADVVLMVKFCRLGYAYLSSQTTNTGTVEAVYQGFFNLLDEVLLPSLSLVEANCCLAEEIWQLLRFMPYDHRYRLYGQWKHTTCQNEPSVIRRRARVTVCTKAILKRLSKENIKPMGRQLGKLSHNNPGLLFDHLLNTVQMYINIIGPVVEALKYVSSLGYDVLTFCIIEALAADDSKLEDVQFGQRLQALSTFTGLLCKKYQFDLAGILQYVLNQLKAGKSFDLLILREILHRMSGIDVIEEMTDEQVESMSGGELLLQEGGYYSQIRNTRKNATRLKEALMEHNMIMPFIFLMARQRDAVLFLDDPERHVKIAGRLYDQCQGTLVQFITFLSLQLTREEMETQCLPIEQMMGEFHVPADTAFCLHRSVFEQRVARLFETKECSDELKLSEKSKSASKTSAKKKRELDRLQGLIDRLSAEQSERLEHVSRVRAWLLAERDTWFQTRLVTKTDTITQFLQLCIYPRVCYTTADAIYAAQFMHVLHQLKTSRFSTLICLDRIFNDITLPISMCTEDEAHRYGRFLCAVLELVTRWHTSEEIFNQECGQFPGFVTVFRKGSDANTKADQLQYENYRHVVHKWHYRITKATVACLESGSYVQIRNALIVLTRILPQYPQIIQFGSAVERRVHKLKDEEKDRRPDLKTLAFSYAGLVRFRKSKWVNEEDFHVKENKTIRSEPISSIRSINTISSTSATNAVVHPNRVVPTSGAEGSGSSAISSRSGPGTGASGMSNGTHITAVASTNTATTITTINASTANESSHGNTGPKRSVGHPPTQRATVIQNDSRGRSNVSSSSTAPEVAMRTMPPASSTVSVSAPSRGQSSPIKQRPIYRSEPTVPAQSNDMTSAPVLPPTASTTEEQQQITKRRRMDANAAASSTAATPTSFSSGNAVAAKVINSASTVVSDDTHDARKMARKRVVAPTPAVPEPTSVANEAGARPNSKASGGSATVSIQRSASGDRSHPAPPISSSTGQSRHQVRRGHRASSSNSADSREDDERSQSSSGKKIRRAHHHHHRHSTESTGISPMNAVYSPVRTTAPNENLSSSSAALSSSSRHSRK</sequence>
<evidence type="ECO:0000256" key="4">
    <source>
        <dbReference type="ARBA" id="ARBA00023242"/>
    </source>
</evidence>
<dbReference type="InterPro" id="IPR032302">
    <property type="entry name" value="THOC2_N"/>
</dbReference>
<keyword evidence="11" id="KW-1185">Reference proteome</keyword>
<dbReference type="GO" id="GO:0006406">
    <property type="term" value="P:mRNA export from nucleus"/>
    <property type="evidence" value="ECO:0007669"/>
    <property type="project" value="InterPro"/>
</dbReference>
<keyword evidence="4" id="KW-0539">Nucleus</keyword>
<dbReference type="InterPro" id="IPR021418">
    <property type="entry name" value="THO_THOC2_C"/>
</dbReference>
<feature type="compositionally biased region" description="Polar residues" evidence="6">
    <location>
        <begin position="1392"/>
        <end position="1407"/>
    </location>
</feature>
<name>A0A4E0RBG5_FASHE</name>
<gene>
    <name evidence="10" type="ORF">D915_004991</name>
</gene>
<comment type="subunit">
    <text evidence="5">Component of the THO subcomplex, which is composed of THOC1, THOC2, THOC3, THOC5, THOC6 and THOC7. The THO subcomplex interacts with DDX39B to form the THO-DDX39B complex which multimerizes into a 28-subunit tetrameric assembly. Component of the transcription/export (TREX) complex at least composed of ALYREF/THOC4, DDX39B, SARNP/CIP29, CHTOP and the THO subcomplex; in the complex interacts with THOC1, THOC3, THOC5, THOC7 and DDX39B. TREX seems to have a dynamic structure involving ATP-dependent remodeling. Interacts with POLDIP3 and ZC3H11A.</text>
</comment>
<feature type="compositionally biased region" description="Basic residues" evidence="6">
    <location>
        <begin position="1456"/>
        <end position="1468"/>
    </location>
</feature>
<feature type="compositionally biased region" description="Low complexity" evidence="6">
    <location>
        <begin position="1370"/>
        <end position="1383"/>
    </location>
</feature>
<comment type="caution">
    <text evidence="10">The sequence shown here is derived from an EMBL/GenBank/DDBJ whole genome shotgun (WGS) entry which is preliminary data.</text>
</comment>
<dbReference type="Proteomes" id="UP000230066">
    <property type="component" value="Unassembled WGS sequence"/>
</dbReference>
<evidence type="ECO:0000259" key="9">
    <source>
        <dbReference type="Pfam" id="PF16134"/>
    </source>
</evidence>
<evidence type="ECO:0000256" key="2">
    <source>
        <dbReference type="ARBA" id="ARBA00007857"/>
    </source>
</evidence>
<comment type="subcellular location">
    <subcellularLocation>
        <location evidence="1">Nucleus</location>
    </subcellularLocation>
</comment>
<dbReference type="GO" id="GO:0000445">
    <property type="term" value="C:THO complex part of transcription export complex"/>
    <property type="evidence" value="ECO:0007669"/>
    <property type="project" value="TreeGrafter"/>
</dbReference>
<dbReference type="InterPro" id="IPR040007">
    <property type="entry name" value="Tho2"/>
</dbReference>
<feature type="domain" description="THO complex subunit 2 N-terminal" evidence="9">
    <location>
        <begin position="427"/>
        <end position="569"/>
    </location>
</feature>
<dbReference type="EMBL" id="JXXN02001833">
    <property type="protein sequence ID" value="THD23985.1"/>
    <property type="molecule type" value="Genomic_DNA"/>
</dbReference>
<feature type="domain" description="THO complex subunit 2 N-terminal" evidence="9">
    <location>
        <begin position="26"/>
        <end position="400"/>
    </location>
</feature>
<reference evidence="10" key="1">
    <citation type="submission" date="2019-03" db="EMBL/GenBank/DDBJ databases">
        <title>Improved annotation for the trematode Fasciola hepatica.</title>
        <authorList>
            <person name="Choi Y.-J."/>
            <person name="Martin J."/>
            <person name="Mitreva M."/>
        </authorList>
    </citation>
    <scope>NUCLEOTIDE SEQUENCE [LARGE SCALE GENOMIC DNA]</scope>
</reference>
<evidence type="ECO:0000256" key="3">
    <source>
        <dbReference type="ARBA" id="ARBA00019596"/>
    </source>
</evidence>
<evidence type="ECO:0000256" key="1">
    <source>
        <dbReference type="ARBA" id="ARBA00004123"/>
    </source>
</evidence>
<feature type="region of interest" description="Disordered" evidence="6">
    <location>
        <begin position="1150"/>
        <end position="1185"/>
    </location>
</feature>
<feature type="compositionally biased region" description="Low complexity" evidence="6">
    <location>
        <begin position="1257"/>
        <end position="1269"/>
    </location>
</feature>
<evidence type="ECO:0000313" key="11">
    <source>
        <dbReference type="Proteomes" id="UP000230066"/>
    </source>
</evidence>
<evidence type="ECO:0000256" key="5">
    <source>
        <dbReference type="ARBA" id="ARBA00047033"/>
    </source>
</evidence>
<feature type="compositionally biased region" description="Polar residues" evidence="6">
    <location>
        <begin position="1304"/>
        <end position="1314"/>
    </location>
</feature>
<feature type="region of interest" description="Disordered" evidence="6">
    <location>
        <begin position="1353"/>
        <end position="1510"/>
    </location>
</feature>
<dbReference type="Pfam" id="PF11262">
    <property type="entry name" value="Tho2"/>
    <property type="match status" value="1"/>
</dbReference>
<dbReference type="Pfam" id="PF11732">
    <property type="entry name" value="Thoc2"/>
    <property type="match status" value="1"/>
</dbReference>
<protein>
    <recommendedName>
        <fullName evidence="3">THO complex subunit 2</fullName>
    </recommendedName>
</protein>
<dbReference type="PANTHER" id="PTHR21597:SF0">
    <property type="entry name" value="THO COMPLEX SUBUNIT 2"/>
    <property type="match status" value="1"/>
</dbReference>